<feature type="signal peptide" evidence="1">
    <location>
        <begin position="1"/>
        <end position="32"/>
    </location>
</feature>
<evidence type="ECO:0008006" key="4">
    <source>
        <dbReference type="Google" id="ProtNLM"/>
    </source>
</evidence>
<dbReference type="EMBL" id="SJTG01000002">
    <property type="protein sequence ID" value="TCI09595.1"/>
    <property type="molecule type" value="Genomic_DNA"/>
</dbReference>
<protein>
    <recommendedName>
        <fullName evidence="4">DUF2946 domain-containing protein</fullName>
    </recommendedName>
</protein>
<dbReference type="AlphaFoldDB" id="A0A4R0YP12"/>
<dbReference type="RefSeq" id="WP_131406784.1">
    <property type="nucleotide sequence ID" value="NZ_SJTG01000002.1"/>
</dbReference>
<name>A0A4R0YP12_9GAMM</name>
<reference evidence="2 3" key="1">
    <citation type="submission" date="2019-02" db="EMBL/GenBank/DDBJ databases">
        <title>Dyella amyloliquefaciens sp. nov., isolated from forest soil.</title>
        <authorList>
            <person name="Gao Z.-H."/>
            <person name="Qiu L.-H."/>
        </authorList>
    </citation>
    <scope>NUCLEOTIDE SEQUENCE [LARGE SCALE GENOMIC DNA]</scope>
    <source>
        <strain evidence="2 3">KACC 12747</strain>
    </source>
</reference>
<comment type="caution">
    <text evidence="2">The sequence shown here is derived from an EMBL/GenBank/DDBJ whole genome shotgun (WGS) entry which is preliminary data.</text>
</comment>
<keyword evidence="1" id="KW-0732">Signal</keyword>
<gene>
    <name evidence="2" type="ORF">EZM97_11560</name>
</gene>
<feature type="chain" id="PRO_5020268034" description="DUF2946 domain-containing protein" evidence="1">
    <location>
        <begin position="33"/>
        <end position="119"/>
    </location>
</feature>
<evidence type="ECO:0000313" key="2">
    <source>
        <dbReference type="EMBL" id="TCI09595.1"/>
    </source>
</evidence>
<evidence type="ECO:0000313" key="3">
    <source>
        <dbReference type="Proteomes" id="UP000291822"/>
    </source>
</evidence>
<keyword evidence="3" id="KW-1185">Reference proteome</keyword>
<sequence length="119" mass="12700">MPRSLFRHLRRCRALFALALCAWLALASLAWADQGCCASSGHDMAMSMAMHHVAGSADHPPAHAHPAAPDGCCSHVAVTVLPSSAQAWPQAMPDAARWQARHVMAPQPDNEPPLRPPVA</sequence>
<evidence type="ECO:0000256" key="1">
    <source>
        <dbReference type="SAM" id="SignalP"/>
    </source>
</evidence>
<organism evidence="2 3">
    <name type="scientific">Dyella soli</name>
    <dbReference type="NCBI Taxonomy" id="522319"/>
    <lineage>
        <taxon>Bacteria</taxon>
        <taxon>Pseudomonadati</taxon>
        <taxon>Pseudomonadota</taxon>
        <taxon>Gammaproteobacteria</taxon>
        <taxon>Lysobacterales</taxon>
        <taxon>Rhodanobacteraceae</taxon>
        <taxon>Dyella</taxon>
    </lineage>
</organism>
<proteinExistence type="predicted"/>
<accession>A0A4R0YP12</accession>
<dbReference type="Proteomes" id="UP000291822">
    <property type="component" value="Unassembled WGS sequence"/>
</dbReference>